<dbReference type="InterPro" id="IPR000120">
    <property type="entry name" value="Amidase"/>
</dbReference>
<evidence type="ECO:0000256" key="3">
    <source>
        <dbReference type="ARBA" id="ARBA00012922"/>
    </source>
</evidence>
<dbReference type="SUPFAM" id="SSF75304">
    <property type="entry name" value="Amidase signature (AS) enzymes"/>
    <property type="match status" value="1"/>
</dbReference>
<name>A0A3M8KA70_9CORY</name>
<proteinExistence type="inferred from homology"/>
<dbReference type="AlphaFoldDB" id="A0A3M8KA70"/>
<comment type="similarity">
    <text evidence="2">Belongs to the amidase family.</text>
</comment>
<dbReference type="InterPro" id="IPR036928">
    <property type="entry name" value="AS_sf"/>
</dbReference>
<dbReference type="Pfam" id="PF01425">
    <property type="entry name" value="Amidase"/>
    <property type="match status" value="2"/>
</dbReference>
<organism evidence="5 6">
    <name type="scientific">Corynebacterium alimapuense</name>
    <dbReference type="NCBI Taxonomy" id="1576874"/>
    <lineage>
        <taxon>Bacteria</taxon>
        <taxon>Bacillati</taxon>
        <taxon>Actinomycetota</taxon>
        <taxon>Actinomycetes</taxon>
        <taxon>Mycobacteriales</taxon>
        <taxon>Corynebacteriaceae</taxon>
        <taxon>Corynebacterium</taxon>
    </lineage>
</organism>
<sequence>MSAQVQVARLSEQLSSLHSTEHGLAHVCLEHAAEAAEQADSLPDHLRGRLHGLLLPIKDLSDVAGMPTSFGSAKRTRRAQNTDAFPQSLLDKGAIIPGKTATAELGLTVYTEPPGMSFPDNPLWPGRTPAGSSGGAAVLVARGLLPAAHASDGGGSIRVPAAACGLVGFKPSAAGLAAQGFLTRSLIDAAFLHDLSPRSAPRRVGILTQPLFAEAAVDEVMLTAVTQAAQALREAGHQVVEVDIPPFAAEIFAAFRTIFSSRLATLTGQNSPIADWLRSEGQAVTKQQLADALRQTRKLPLRLHQYWNIDALLSPMTTTDPPPIGHFSALPPAENFLEQTRWSPWGSLFNMNRKSAVSLPWQLPHRPPVGVHLGAIALDDPSLLGLAMDLHR</sequence>
<comment type="caution">
    <text evidence="5">The sequence shown here is derived from an EMBL/GenBank/DDBJ whole genome shotgun (WGS) entry which is preliminary data.</text>
</comment>
<feature type="domain" description="Amidase" evidence="4">
    <location>
        <begin position="10"/>
        <end position="184"/>
    </location>
</feature>
<dbReference type="GO" id="GO:0004040">
    <property type="term" value="F:amidase activity"/>
    <property type="evidence" value="ECO:0007669"/>
    <property type="project" value="UniProtKB-EC"/>
</dbReference>
<keyword evidence="6" id="KW-1185">Reference proteome</keyword>
<dbReference type="PANTHER" id="PTHR11895">
    <property type="entry name" value="TRANSAMIDASE"/>
    <property type="match status" value="1"/>
</dbReference>
<evidence type="ECO:0000256" key="1">
    <source>
        <dbReference type="ARBA" id="ARBA00001311"/>
    </source>
</evidence>
<reference evidence="5 6" key="1">
    <citation type="submission" date="2018-02" db="EMBL/GenBank/DDBJ databases">
        <title>Corynebacterium alimpuense sp. nov., a marine obligate actinomycete isolated from sediments of Valparaiso bay, Chile.</title>
        <authorList>
            <person name="Claverias F."/>
            <person name="Gonzales-Siles L."/>
            <person name="Salva-Serra F."/>
            <person name="Inganaes E."/>
            <person name="Molin K."/>
            <person name="Cumsille A."/>
            <person name="Undabarrena A."/>
            <person name="Couve E."/>
            <person name="Moore E.R.B."/>
            <person name="Gomila M."/>
            <person name="Camara B."/>
        </authorList>
    </citation>
    <scope>NUCLEOTIDE SEQUENCE [LARGE SCALE GENOMIC DNA]</scope>
    <source>
        <strain evidence="5 6">CCUG 69366</strain>
    </source>
</reference>
<dbReference type="InterPro" id="IPR023631">
    <property type="entry name" value="Amidase_dom"/>
</dbReference>
<evidence type="ECO:0000313" key="5">
    <source>
        <dbReference type="EMBL" id="RNE50070.1"/>
    </source>
</evidence>
<dbReference type="OrthoDB" id="5175573at2"/>
<feature type="domain" description="Amidase" evidence="4">
    <location>
        <begin position="196"/>
        <end position="384"/>
    </location>
</feature>
<dbReference type="Proteomes" id="UP000266975">
    <property type="component" value="Unassembled WGS sequence"/>
</dbReference>
<dbReference type="EMBL" id="PTJO01000001">
    <property type="protein sequence ID" value="RNE50070.1"/>
    <property type="molecule type" value="Genomic_DNA"/>
</dbReference>
<evidence type="ECO:0000259" key="4">
    <source>
        <dbReference type="Pfam" id="PF01425"/>
    </source>
</evidence>
<evidence type="ECO:0000256" key="2">
    <source>
        <dbReference type="ARBA" id="ARBA00009199"/>
    </source>
</evidence>
<comment type="catalytic activity">
    <reaction evidence="1">
        <text>a monocarboxylic acid amide + H2O = a monocarboxylate + NH4(+)</text>
        <dbReference type="Rhea" id="RHEA:12020"/>
        <dbReference type="ChEBI" id="CHEBI:15377"/>
        <dbReference type="ChEBI" id="CHEBI:28938"/>
        <dbReference type="ChEBI" id="CHEBI:35757"/>
        <dbReference type="ChEBI" id="CHEBI:83628"/>
        <dbReference type="EC" id="3.5.1.4"/>
    </reaction>
</comment>
<evidence type="ECO:0000313" key="6">
    <source>
        <dbReference type="Proteomes" id="UP000266975"/>
    </source>
</evidence>
<dbReference type="Gene3D" id="3.90.1300.10">
    <property type="entry name" value="Amidase signature (AS) domain"/>
    <property type="match status" value="1"/>
</dbReference>
<dbReference type="PANTHER" id="PTHR11895:SF7">
    <property type="entry name" value="GLUTAMYL-TRNA(GLN) AMIDOTRANSFERASE SUBUNIT A, MITOCHONDRIAL"/>
    <property type="match status" value="1"/>
</dbReference>
<protein>
    <recommendedName>
        <fullName evidence="3">amidase</fullName>
        <ecNumber evidence="3">3.5.1.4</ecNumber>
    </recommendedName>
</protein>
<dbReference type="EC" id="3.5.1.4" evidence="3"/>
<gene>
    <name evidence="5" type="ORF">C5L39_01155</name>
</gene>
<accession>A0A3M8KA70</accession>